<dbReference type="AlphaFoldDB" id="A0A1M6ETW7"/>
<sequence>MLLIYTHKITSRFTYVMRHIFTKVLGIEITYTTKVEDFIKHSGPKITYTKQPLQNEFFVRSNDLLFEQGINDLQIHVSDWEGTPCFFAAGDRSSLPFDIFSASFYLLSRYEEYLPHVKDMHGRFSPKDSLAYQNKFLQRPVVDIWAYKLLEKLKDRFKKLEYKLKPYQYTSVIDVTTSHSFSHRGLVRGLGGLLLDLASLRIKRVFQRIAVWANVKKDPYDNFFELLAAHKKYNIKGMFFFQFAEYSTYDKNVSPNNNQFKHLIKSVADYNIVALSCSYSSFNDLSLLQQEKKNLSNVIHRPINNCRLRYNRVDVPLTYRDLIDAGFTDDYTMGYSHEIGFRAGTCIPFYLYDITLEVQQPIKIHPFAVHDYGLLKYQNKADALLAVSSLYKEVKKVNGKFITVFSNELLGGDGTVEWKELYTNVIEKVHV</sequence>
<dbReference type="Proteomes" id="UP000184231">
    <property type="component" value="Unassembled WGS sequence"/>
</dbReference>
<evidence type="ECO:0000313" key="2">
    <source>
        <dbReference type="EMBL" id="SHI88974.1"/>
    </source>
</evidence>
<evidence type="ECO:0000313" key="3">
    <source>
        <dbReference type="Proteomes" id="UP000184231"/>
    </source>
</evidence>
<organism evidence="2 3">
    <name type="scientific">Arenibacter nanhaiticus</name>
    <dbReference type="NCBI Taxonomy" id="558155"/>
    <lineage>
        <taxon>Bacteria</taxon>
        <taxon>Pseudomonadati</taxon>
        <taxon>Bacteroidota</taxon>
        <taxon>Flavobacteriia</taxon>
        <taxon>Flavobacteriales</taxon>
        <taxon>Flavobacteriaceae</taxon>
        <taxon>Arenibacter</taxon>
    </lineage>
</organism>
<protein>
    <recommendedName>
        <fullName evidence="1">DUF7033 domain-containing protein</fullName>
    </recommendedName>
</protein>
<feature type="domain" description="DUF7033" evidence="1">
    <location>
        <begin position="95"/>
        <end position="183"/>
    </location>
</feature>
<name>A0A1M6ETW7_9FLAO</name>
<reference evidence="2 3" key="1">
    <citation type="submission" date="2016-11" db="EMBL/GenBank/DDBJ databases">
        <authorList>
            <person name="Jaros S."/>
            <person name="Januszkiewicz K."/>
            <person name="Wedrychowicz H."/>
        </authorList>
    </citation>
    <scope>NUCLEOTIDE SEQUENCE [LARGE SCALE GENOMIC DNA]</scope>
    <source>
        <strain evidence="2 3">CGMCC 1.8863</strain>
    </source>
</reference>
<dbReference type="CDD" id="cd10931">
    <property type="entry name" value="CE4_u7"/>
    <property type="match status" value="1"/>
</dbReference>
<gene>
    <name evidence="2" type="ORF">SAMN04487911_10752</name>
</gene>
<proteinExistence type="predicted"/>
<dbReference type="OrthoDB" id="5573484at2"/>
<dbReference type="STRING" id="558155.SAMN04487911_10752"/>
<keyword evidence="3" id="KW-1185">Reference proteome</keyword>
<dbReference type="EMBL" id="FQYX01000007">
    <property type="protein sequence ID" value="SHI88974.1"/>
    <property type="molecule type" value="Genomic_DNA"/>
</dbReference>
<dbReference type="InterPro" id="IPR054297">
    <property type="entry name" value="DUF7033"/>
</dbReference>
<dbReference type="Pfam" id="PF23019">
    <property type="entry name" value="DUF7033"/>
    <property type="match status" value="1"/>
</dbReference>
<accession>A0A1M6ETW7</accession>
<evidence type="ECO:0000259" key="1">
    <source>
        <dbReference type="Pfam" id="PF23019"/>
    </source>
</evidence>